<protein>
    <submittedName>
        <fullName evidence="3">HNH endonuclease</fullName>
    </submittedName>
</protein>
<evidence type="ECO:0000259" key="2">
    <source>
        <dbReference type="Pfam" id="PF02720"/>
    </source>
</evidence>
<dbReference type="RefSeq" id="WP_172512848.1">
    <property type="nucleotide sequence ID" value="NZ_CP032549.1"/>
</dbReference>
<feature type="compositionally biased region" description="Polar residues" evidence="1">
    <location>
        <begin position="586"/>
        <end position="600"/>
    </location>
</feature>
<organism evidence="3 4">
    <name type="scientific">Glutamicibacter mishrai</name>
    <dbReference type="NCBI Taxonomy" id="1775880"/>
    <lineage>
        <taxon>Bacteria</taxon>
        <taxon>Bacillati</taxon>
        <taxon>Actinomycetota</taxon>
        <taxon>Actinomycetes</taxon>
        <taxon>Micrococcales</taxon>
        <taxon>Micrococcaceae</taxon>
        <taxon>Glutamicibacter</taxon>
    </lineage>
</organism>
<dbReference type="InterPro" id="IPR003870">
    <property type="entry name" value="DUF222"/>
</dbReference>
<evidence type="ECO:0000256" key="1">
    <source>
        <dbReference type="SAM" id="MobiDB-lite"/>
    </source>
</evidence>
<feature type="compositionally biased region" description="Low complexity" evidence="1">
    <location>
        <begin position="364"/>
        <end position="374"/>
    </location>
</feature>
<feature type="compositionally biased region" description="Basic and acidic residues" evidence="1">
    <location>
        <begin position="351"/>
        <end position="363"/>
    </location>
</feature>
<proteinExistence type="predicted"/>
<keyword evidence="3" id="KW-0255">Endonuclease</keyword>
<gene>
    <name evidence="3" type="ORF">D3791_16455</name>
</gene>
<name>A0A6H0SRF4_9MICC</name>
<feature type="region of interest" description="Disordered" evidence="1">
    <location>
        <begin position="500"/>
        <end position="519"/>
    </location>
</feature>
<dbReference type="EMBL" id="CP032549">
    <property type="protein sequence ID" value="QIV88557.1"/>
    <property type="molecule type" value="Genomic_DNA"/>
</dbReference>
<evidence type="ECO:0000313" key="4">
    <source>
        <dbReference type="Proteomes" id="UP000502331"/>
    </source>
</evidence>
<feature type="domain" description="DUF222" evidence="2">
    <location>
        <begin position="369"/>
        <end position="492"/>
    </location>
</feature>
<dbReference type="GO" id="GO:0004519">
    <property type="term" value="F:endonuclease activity"/>
    <property type="evidence" value="ECO:0007669"/>
    <property type="project" value="UniProtKB-KW"/>
</dbReference>
<feature type="compositionally biased region" description="Basic residues" evidence="1">
    <location>
        <begin position="297"/>
        <end position="306"/>
    </location>
</feature>
<keyword evidence="3" id="KW-0540">Nuclease</keyword>
<sequence length="612" mass="66472">MNFTAHLAALLELCRGPWKLGPQLSHAVLIQLGAMCLKILTGIGQLVHESRDARLALIQLEFIERVEQQMQYQKAVVALDVELSAAHALSLPTLDALRRVPRLPAGEVDAFFAKPPELAAGRTCYGNAAEVIAAWLGISYFEAKRRIDDAHLLIGRRTPSGEQCEPRFQHLADLFARGGIDRHRIARVSRQLEKLEPEDTTFDGVGTELQARGSDGLPLEESAARILAEHGPNAARKQIDAQINQYKEAHGMVLPPKLGFFVGKVIGGVHCFHLRTDATQAEVFHSMAAQASNPRSKAGRAARKKTRLDENQANEPDTGHDGGTGTGPEQESSSASTPDWLISEQPMPEWARGESEQERDAADHGSASDSAAEPPADRQTEDVAEEGDAPSAAERRLNALMAMLVATRASGESKSIVPKVLVYMWLSDLQNLAEAHGVSAHGVDIPPGELRRLLANAGIIPLVLGSNSQPLDMGRSRRFHKGAIRMAIMARDRGCIVPDCTTPPDKTETDHYEVPWSEGGETSVWSGAGVCTTGHHQRHAEQIKIVDVDGLPHVILPEHLDPEQKPRRNTYWGALQLGDAPEPSQPDLSPENTLESSNGEPTGDQPGEPEQD</sequence>
<keyword evidence="3" id="KW-0378">Hydrolase</keyword>
<dbReference type="AlphaFoldDB" id="A0A6H0SRF4"/>
<reference evidence="3 4" key="1">
    <citation type="submission" date="2018-09" db="EMBL/GenBank/DDBJ databases">
        <title>Glutamicibacter mishrai S5-52T (LMG 29155T = KCTC 39846T).</title>
        <authorList>
            <person name="Das S.K."/>
        </authorList>
    </citation>
    <scope>NUCLEOTIDE SEQUENCE [LARGE SCALE GENOMIC DNA]</scope>
    <source>
        <strain evidence="3 4">S5-52</strain>
    </source>
</reference>
<evidence type="ECO:0000313" key="3">
    <source>
        <dbReference type="EMBL" id="QIV88557.1"/>
    </source>
</evidence>
<dbReference type="Proteomes" id="UP000502331">
    <property type="component" value="Chromosome"/>
</dbReference>
<accession>A0A6H0SRF4</accession>
<keyword evidence="4" id="KW-1185">Reference proteome</keyword>
<feature type="region of interest" description="Disordered" evidence="1">
    <location>
        <begin position="558"/>
        <end position="612"/>
    </location>
</feature>
<feature type="region of interest" description="Disordered" evidence="1">
    <location>
        <begin position="287"/>
        <end position="390"/>
    </location>
</feature>
<dbReference type="Pfam" id="PF02720">
    <property type="entry name" value="DUF222"/>
    <property type="match status" value="1"/>
</dbReference>